<dbReference type="Gene3D" id="2.30.30.140">
    <property type="match status" value="2"/>
</dbReference>
<dbReference type="GO" id="GO:0005737">
    <property type="term" value="C:cytoplasm"/>
    <property type="evidence" value="ECO:0007669"/>
    <property type="project" value="UniProtKB-ARBA"/>
</dbReference>
<organism evidence="5 6">
    <name type="scientific">Tribolium castaneum</name>
    <name type="common">Red flour beetle</name>
    <dbReference type="NCBI Taxonomy" id="7070"/>
    <lineage>
        <taxon>Eukaryota</taxon>
        <taxon>Metazoa</taxon>
        <taxon>Ecdysozoa</taxon>
        <taxon>Arthropoda</taxon>
        <taxon>Hexapoda</taxon>
        <taxon>Insecta</taxon>
        <taxon>Pterygota</taxon>
        <taxon>Neoptera</taxon>
        <taxon>Endopterygota</taxon>
        <taxon>Coleoptera</taxon>
        <taxon>Polyphaga</taxon>
        <taxon>Cucujiformia</taxon>
        <taxon>Tenebrionidae</taxon>
        <taxon>Tenebrionidae incertae sedis</taxon>
        <taxon>Tribolium</taxon>
    </lineage>
</organism>
<protein>
    <recommendedName>
        <fullName evidence="7">Tudor domain-containing protein</fullName>
    </recommendedName>
</protein>
<dbReference type="EMBL" id="KQ971361">
    <property type="protein sequence ID" value="EFA08728.1"/>
    <property type="molecule type" value="Genomic_DNA"/>
</dbReference>
<evidence type="ECO:0000313" key="6">
    <source>
        <dbReference type="Proteomes" id="UP000007266"/>
    </source>
</evidence>
<keyword evidence="6" id="KW-1185">Reference proteome</keyword>
<dbReference type="PANTHER" id="PTHR16442:SF1">
    <property type="entry name" value="RING FINGER PROTEIN 17"/>
    <property type="match status" value="1"/>
</dbReference>
<evidence type="ECO:0000259" key="3">
    <source>
        <dbReference type="PROSITE" id="PS50103"/>
    </source>
</evidence>
<proteinExistence type="predicted"/>
<sequence>MDTEFYNLHKALSAYKTSISTSMDKIDDIFSQAASTFINPDCARGPNPKKYTISLEIVTVLQHYIRILSTVESLADGLATKLSNLDRDAEPERETACNPFTSALLSDSKECAVSCFFHNLKAQIAERDVSSGVDSDNVSSDAETIVDLKTENLDEYARLNLFDVNVKPENAPESEISNSQKATNNSKTQIKFEVEADDSSGAETLVEQPVQGKNDLLDHSRLNPFKADSNEPKTGAKKKKTVRIKEEPPCENAEIEYTALSKLLSMSVHDRRREAQKKFENKSIKRDFNWRNVTSPPRDKKVREKFSIYDILEDQLSVGQKCVFSHIISPAEFYLRTNQALFEMLQNSLNEDMNSQHQWVVNKYKTKEDARTHMGNFCFAFLPNKRKWYRVEVLDWLMEEELENICIQLIDFGETYYCKFEILLPMTLFYSMFPRMAVRCHFAAIYSPDPSKWPESSIEALEQMSEMEAKTEFETIFVCKEGNSYGIDLLNEEKFGKKTLGQILVDSELALQVDISDGLEALEDEDFEEYENINEAITGYDAKDEARLCPFTNAAGGCFKGARCKLEHGVLAKDGVTTDKVLTMNQAFTVTPLPPKGQCVDVLVTGYISTCRFYAQIVTAPSKTSNFNANFQRLRESMNSNNIVHTYEPFKLYPGLGEVVLIKENSEWFRGICVGLAENDKIEVFFVDFGYKREKKLKDLRQMKEDLLYVPFQAVECMLEGCQEKKDAPKNASQTFFDSCMNLKVFKALVVESEEPLRLSMWDSEGMEMGYVLKTCGLGEDRKKDVFPTKDCYLSCN</sequence>
<dbReference type="HOGENOM" id="CLU_352794_0_0_1"/>
<dbReference type="GO" id="GO:0008270">
    <property type="term" value="F:zinc ion binding"/>
    <property type="evidence" value="ECO:0007669"/>
    <property type="project" value="UniProtKB-KW"/>
</dbReference>
<evidence type="ECO:0000259" key="4">
    <source>
        <dbReference type="PROSITE" id="PS50304"/>
    </source>
</evidence>
<keyword evidence="1" id="KW-0479">Metal-binding</keyword>
<reference evidence="5 6" key="1">
    <citation type="journal article" date="2008" name="Nature">
        <title>The genome of the model beetle and pest Tribolium castaneum.</title>
        <authorList>
            <consortium name="Tribolium Genome Sequencing Consortium"/>
            <person name="Richards S."/>
            <person name="Gibbs R.A."/>
            <person name="Weinstock G.M."/>
            <person name="Brown S.J."/>
            <person name="Denell R."/>
            <person name="Beeman R.W."/>
            <person name="Gibbs R."/>
            <person name="Beeman R.W."/>
            <person name="Brown S.J."/>
            <person name="Bucher G."/>
            <person name="Friedrich M."/>
            <person name="Grimmelikhuijzen C.J."/>
            <person name="Klingler M."/>
            <person name="Lorenzen M."/>
            <person name="Richards S."/>
            <person name="Roth S."/>
            <person name="Schroder R."/>
            <person name="Tautz D."/>
            <person name="Zdobnov E.M."/>
            <person name="Muzny D."/>
            <person name="Gibbs R.A."/>
            <person name="Weinstock G.M."/>
            <person name="Attaway T."/>
            <person name="Bell S."/>
            <person name="Buhay C.J."/>
            <person name="Chandrabose M.N."/>
            <person name="Chavez D."/>
            <person name="Clerk-Blankenburg K.P."/>
            <person name="Cree A."/>
            <person name="Dao M."/>
            <person name="Davis C."/>
            <person name="Chacko J."/>
            <person name="Dinh H."/>
            <person name="Dugan-Rocha S."/>
            <person name="Fowler G."/>
            <person name="Garner T.T."/>
            <person name="Garnes J."/>
            <person name="Gnirke A."/>
            <person name="Hawes A."/>
            <person name="Hernandez J."/>
            <person name="Hines S."/>
            <person name="Holder M."/>
            <person name="Hume J."/>
            <person name="Jhangiani S.N."/>
            <person name="Joshi V."/>
            <person name="Khan Z.M."/>
            <person name="Jackson L."/>
            <person name="Kovar C."/>
            <person name="Kowis A."/>
            <person name="Lee S."/>
            <person name="Lewis L.R."/>
            <person name="Margolis J."/>
            <person name="Morgan M."/>
            <person name="Nazareth L.V."/>
            <person name="Nguyen N."/>
            <person name="Okwuonu G."/>
            <person name="Parker D."/>
            <person name="Richards S."/>
            <person name="Ruiz S.J."/>
            <person name="Santibanez J."/>
            <person name="Savard J."/>
            <person name="Scherer S.E."/>
            <person name="Schneider B."/>
            <person name="Sodergren E."/>
            <person name="Tautz D."/>
            <person name="Vattahil S."/>
            <person name="Villasana D."/>
            <person name="White C.S."/>
            <person name="Wright R."/>
            <person name="Park Y."/>
            <person name="Beeman R.W."/>
            <person name="Lord J."/>
            <person name="Oppert B."/>
            <person name="Lorenzen M."/>
            <person name="Brown S."/>
            <person name="Wang L."/>
            <person name="Savard J."/>
            <person name="Tautz D."/>
            <person name="Richards S."/>
            <person name="Weinstock G."/>
            <person name="Gibbs R.A."/>
            <person name="Liu Y."/>
            <person name="Worley K."/>
            <person name="Weinstock G."/>
            <person name="Elsik C.G."/>
            <person name="Reese J.T."/>
            <person name="Elhaik E."/>
            <person name="Landan G."/>
            <person name="Graur D."/>
            <person name="Arensburger P."/>
            <person name="Atkinson P."/>
            <person name="Beeman R.W."/>
            <person name="Beidler J."/>
            <person name="Brown S.J."/>
            <person name="Demuth J.P."/>
            <person name="Drury D.W."/>
            <person name="Du Y.Z."/>
            <person name="Fujiwara H."/>
            <person name="Lorenzen M."/>
            <person name="Maselli V."/>
            <person name="Osanai M."/>
            <person name="Park Y."/>
            <person name="Robertson H.M."/>
            <person name="Tu Z."/>
            <person name="Wang J.J."/>
            <person name="Wang S."/>
            <person name="Richards S."/>
            <person name="Song H."/>
            <person name="Zhang L."/>
            <person name="Sodergren E."/>
            <person name="Werner D."/>
            <person name="Stanke M."/>
            <person name="Morgenstern B."/>
            <person name="Solovyev V."/>
            <person name="Kosarev P."/>
            <person name="Brown G."/>
            <person name="Chen H.C."/>
            <person name="Ermolaeva O."/>
            <person name="Hlavina W."/>
            <person name="Kapustin Y."/>
            <person name="Kiryutin B."/>
            <person name="Kitts P."/>
            <person name="Maglott D."/>
            <person name="Pruitt K."/>
            <person name="Sapojnikov V."/>
            <person name="Souvorov A."/>
            <person name="Mackey A.J."/>
            <person name="Waterhouse R.M."/>
            <person name="Wyder S."/>
            <person name="Zdobnov E.M."/>
            <person name="Zdobnov E.M."/>
            <person name="Wyder S."/>
            <person name="Kriventseva E.V."/>
            <person name="Kadowaki T."/>
            <person name="Bork P."/>
            <person name="Aranda M."/>
            <person name="Bao R."/>
            <person name="Beermann A."/>
            <person name="Berns N."/>
            <person name="Bolognesi R."/>
            <person name="Bonneton F."/>
            <person name="Bopp D."/>
            <person name="Brown S.J."/>
            <person name="Bucher G."/>
            <person name="Butts T."/>
            <person name="Chaumot A."/>
            <person name="Denell R.E."/>
            <person name="Ferrier D.E."/>
            <person name="Friedrich M."/>
            <person name="Gordon C.M."/>
            <person name="Jindra M."/>
            <person name="Klingler M."/>
            <person name="Lan Q."/>
            <person name="Lattorff H.M."/>
            <person name="Laudet V."/>
            <person name="von Levetsow C."/>
            <person name="Liu Z."/>
            <person name="Lutz R."/>
            <person name="Lynch J.A."/>
            <person name="da Fonseca R.N."/>
            <person name="Posnien N."/>
            <person name="Reuter R."/>
            <person name="Roth S."/>
            <person name="Savard J."/>
            <person name="Schinko J.B."/>
            <person name="Schmitt C."/>
            <person name="Schoppmeier M."/>
            <person name="Schroder R."/>
            <person name="Shippy T.D."/>
            <person name="Simonnet F."/>
            <person name="Marques-Souza H."/>
            <person name="Tautz D."/>
            <person name="Tomoyasu Y."/>
            <person name="Trauner J."/>
            <person name="Van der Zee M."/>
            <person name="Vervoort M."/>
            <person name="Wittkopp N."/>
            <person name="Wimmer E.A."/>
            <person name="Yang X."/>
            <person name="Jones A.K."/>
            <person name="Sattelle D.B."/>
            <person name="Ebert P.R."/>
            <person name="Nelson D."/>
            <person name="Scott J.G."/>
            <person name="Beeman R.W."/>
            <person name="Muthukrishnan S."/>
            <person name="Kramer K.J."/>
            <person name="Arakane Y."/>
            <person name="Beeman R.W."/>
            <person name="Zhu Q."/>
            <person name="Hogenkamp D."/>
            <person name="Dixit R."/>
            <person name="Oppert B."/>
            <person name="Jiang H."/>
            <person name="Zou Z."/>
            <person name="Marshall J."/>
            <person name="Elpidina E."/>
            <person name="Vinokurov K."/>
            <person name="Oppert C."/>
            <person name="Zou Z."/>
            <person name="Evans J."/>
            <person name="Lu Z."/>
            <person name="Zhao P."/>
            <person name="Sumathipala N."/>
            <person name="Altincicek B."/>
            <person name="Vilcinskas A."/>
            <person name="Williams M."/>
            <person name="Hultmark D."/>
            <person name="Hetru C."/>
            <person name="Jiang H."/>
            <person name="Grimmelikhuijzen C.J."/>
            <person name="Hauser F."/>
            <person name="Cazzamali G."/>
            <person name="Williamson M."/>
            <person name="Park Y."/>
            <person name="Li B."/>
            <person name="Tanaka Y."/>
            <person name="Predel R."/>
            <person name="Neupert S."/>
            <person name="Schachtner J."/>
            <person name="Verleyen P."/>
            <person name="Raible F."/>
            <person name="Bork P."/>
            <person name="Friedrich M."/>
            <person name="Walden K.K."/>
            <person name="Robertson H.M."/>
            <person name="Angeli S."/>
            <person name="Foret S."/>
            <person name="Bucher G."/>
            <person name="Schuetz S."/>
            <person name="Maleszka R."/>
            <person name="Wimmer E.A."/>
            <person name="Beeman R.W."/>
            <person name="Lorenzen M."/>
            <person name="Tomoyasu Y."/>
            <person name="Miller S.C."/>
            <person name="Grossmann D."/>
            <person name="Bucher G."/>
        </authorList>
    </citation>
    <scope>NUCLEOTIDE SEQUENCE [LARGE SCALE GENOMIC DNA]</scope>
    <source>
        <strain evidence="5 6">Georgia GA2</strain>
    </source>
</reference>
<dbReference type="PhylomeDB" id="D6WWL4"/>
<dbReference type="InterPro" id="IPR035437">
    <property type="entry name" value="SNase_OB-fold_sf"/>
</dbReference>
<dbReference type="InParanoid" id="D6WWL4"/>
<reference evidence="5 6" key="2">
    <citation type="journal article" date="2010" name="Nucleic Acids Res.">
        <title>BeetleBase in 2010: revisions to provide comprehensive genomic information for Tribolium castaneum.</title>
        <authorList>
            <person name="Kim H.S."/>
            <person name="Murphy T."/>
            <person name="Xia J."/>
            <person name="Caragea D."/>
            <person name="Park Y."/>
            <person name="Beeman R.W."/>
            <person name="Lorenzen M.D."/>
            <person name="Butcher S."/>
            <person name="Manak J.R."/>
            <person name="Brown S.J."/>
        </authorList>
    </citation>
    <scope>GENOME REANNOTATION</scope>
    <source>
        <strain evidence="5 6">Georgia GA2</strain>
    </source>
</reference>
<dbReference type="PANTHER" id="PTHR16442">
    <property type="entry name" value="RING FINGER PROTEIN 17"/>
    <property type="match status" value="1"/>
</dbReference>
<evidence type="ECO:0000313" key="5">
    <source>
        <dbReference type="EMBL" id="EFA08728.1"/>
    </source>
</evidence>
<feature type="domain" description="C3H1-type" evidence="3">
    <location>
        <begin position="543"/>
        <end position="571"/>
    </location>
</feature>
<dbReference type="SUPFAM" id="SSF63748">
    <property type="entry name" value="Tudor/PWWP/MBT"/>
    <property type="match status" value="2"/>
</dbReference>
<feature type="domain" description="Tudor" evidence="4">
    <location>
        <begin position="371"/>
        <end position="433"/>
    </location>
</feature>
<dbReference type="PROSITE" id="PS50304">
    <property type="entry name" value="TUDOR"/>
    <property type="match status" value="2"/>
</dbReference>
<dbReference type="InterPro" id="IPR002999">
    <property type="entry name" value="Tudor"/>
</dbReference>
<gene>
    <name evidence="5" type="primary">AUGUSTUS-3.0.2_06403</name>
    <name evidence="5" type="ORF">TcasGA2_TC006403</name>
</gene>
<dbReference type="InterPro" id="IPR000571">
    <property type="entry name" value="Znf_CCCH"/>
</dbReference>
<dbReference type="Gene3D" id="2.40.50.90">
    <property type="match status" value="2"/>
</dbReference>
<feature type="domain" description="Tudor" evidence="4">
    <location>
        <begin position="651"/>
        <end position="710"/>
    </location>
</feature>
<keyword evidence="1" id="KW-0863">Zinc-finger</keyword>
<evidence type="ECO:0000256" key="1">
    <source>
        <dbReference type="PROSITE-ProRule" id="PRU00723"/>
    </source>
</evidence>
<evidence type="ECO:0008006" key="7">
    <source>
        <dbReference type="Google" id="ProtNLM"/>
    </source>
</evidence>
<dbReference type="eggNOG" id="KOG2279">
    <property type="taxonomic scope" value="Eukaryota"/>
</dbReference>
<feature type="region of interest" description="Disordered" evidence="2">
    <location>
        <begin position="209"/>
        <end position="244"/>
    </location>
</feature>
<dbReference type="Proteomes" id="UP000007266">
    <property type="component" value="Linkage group 8"/>
</dbReference>
<evidence type="ECO:0000256" key="2">
    <source>
        <dbReference type="SAM" id="MobiDB-lite"/>
    </source>
</evidence>
<dbReference type="PROSITE" id="PS50103">
    <property type="entry name" value="ZF_C3H1"/>
    <property type="match status" value="1"/>
</dbReference>
<feature type="zinc finger region" description="C3H1-type" evidence="1">
    <location>
        <begin position="543"/>
        <end position="571"/>
    </location>
</feature>
<accession>D6WWL4</accession>
<name>D6WWL4_TRICA</name>
<dbReference type="Pfam" id="PF00567">
    <property type="entry name" value="TUDOR"/>
    <property type="match status" value="2"/>
</dbReference>
<dbReference type="SMART" id="SM00333">
    <property type="entry name" value="TUDOR"/>
    <property type="match status" value="1"/>
</dbReference>
<keyword evidence="1" id="KW-0862">Zinc</keyword>
<dbReference type="AlphaFoldDB" id="D6WWL4"/>